<dbReference type="Proteomes" id="UP000835052">
    <property type="component" value="Unassembled WGS sequence"/>
</dbReference>
<feature type="compositionally biased region" description="Basic and acidic residues" evidence="1">
    <location>
        <begin position="24"/>
        <end position="40"/>
    </location>
</feature>
<dbReference type="EMBL" id="CAJGYM010000040">
    <property type="protein sequence ID" value="CAD6194040.1"/>
    <property type="molecule type" value="Genomic_DNA"/>
</dbReference>
<organism evidence="2 3">
    <name type="scientific">Caenorhabditis auriculariae</name>
    <dbReference type="NCBI Taxonomy" id="2777116"/>
    <lineage>
        <taxon>Eukaryota</taxon>
        <taxon>Metazoa</taxon>
        <taxon>Ecdysozoa</taxon>
        <taxon>Nematoda</taxon>
        <taxon>Chromadorea</taxon>
        <taxon>Rhabditida</taxon>
        <taxon>Rhabditina</taxon>
        <taxon>Rhabditomorpha</taxon>
        <taxon>Rhabditoidea</taxon>
        <taxon>Rhabditidae</taxon>
        <taxon>Peloderinae</taxon>
        <taxon>Caenorhabditis</taxon>
    </lineage>
</organism>
<evidence type="ECO:0000313" key="3">
    <source>
        <dbReference type="Proteomes" id="UP000835052"/>
    </source>
</evidence>
<name>A0A8S1HL79_9PELO</name>
<protein>
    <submittedName>
        <fullName evidence="2">Uncharacterized protein</fullName>
    </submittedName>
</protein>
<comment type="caution">
    <text evidence="2">The sequence shown here is derived from an EMBL/GenBank/DDBJ whole genome shotgun (WGS) entry which is preliminary data.</text>
</comment>
<keyword evidence="3" id="KW-1185">Reference proteome</keyword>
<feature type="region of interest" description="Disordered" evidence="1">
    <location>
        <begin position="24"/>
        <end position="51"/>
    </location>
</feature>
<sequence>MCRALRRIQTNTCAAATRHGSLDSDRGLIEKRKGASKEPPPDSPKGSRTSSPVAFWHLVPIKTKEKRSAGRKHIQQYRRLLSVACQRVVGVCVGACRVAILPLWHTWNPCGQRTPKSNLRFRICSTQMLIFAQLRHLPHSCAFLIDRSYYKKMSSRHEERLFEWRFRLSITRAGDNNYAGAILYDVFCTGASLQ</sequence>
<accession>A0A8S1HL79</accession>
<reference evidence="2" key="1">
    <citation type="submission" date="2020-10" db="EMBL/GenBank/DDBJ databases">
        <authorList>
            <person name="Kikuchi T."/>
        </authorList>
    </citation>
    <scope>NUCLEOTIDE SEQUENCE</scope>
    <source>
        <strain evidence="2">NKZ352</strain>
    </source>
</reference>
<evidence type="ECO:0000256" key="1">
    <source>
        <dbReference type="SAM" id="MobiDB-lite"/>
    </source>
</evidence>
<gene>
    <name evidence="2" type="ORF">CAUJ_LOCUS9959</name>
</gene>
<dbReference type="AlphaFoldDB" id="A0A8S1HL79"/>
<proteinExistence type="predicted"/>
<evidence type="ECO:0000313" key="2">
    <source>
        <dbReference type="EMBL" id="CAD6194040.1"/>
    </source>
</evidence>